<feature type="compositionally biased region" description="Basic and acidic residues" evidence="1">
    <location>
        <begin position="84"/>
        <end position="93"/>
    </location>
</feature>
<dbReference type="AlphaFoldDB" id="A0A9Q3ETA7"/>
<feature type="compositionally biased region" description="Low complexity" evidence="1">
    <location>
        <begin position="94"/>
        <end position="115"/>
    </location>
</feature>
<reference evidence="2" key="1">
    <citation type="submission" date="2021-03" db="EMBL/GenBank/DDBJ databases">
        <title>Draft genome sequence of rust myrtle Austropuccinia psidii MF-1, a brazilian biotype.</title>
        <authorList>
            <person name="Quecine M.C."/>
            <person name="Pachon D.M.R."/>
            <person name="Bonatelli M.L."/>
            <person name="Correr F.H."/>
            <person name="Franceschini L.M."/>
            <person name="Leite T.F."/>
            <person name="Margarido G.R.A."/>
            <person name="Almeida C.A."/>
            <person name="Ferrarezi J.A."/>
            <person name="Labate C.A."/>
        </authorList>
    </citation>
    <scope>NUCLEOTIDE SEQUENCE</scope>
    <source>
        <strain evidence="2">MF-1</strain>
    </source>
</reference>
<feature type="compositionally biased region" description="Polar residues" evidence="1">
    <location>
        <begin position="161"/>
        <end position="182"/>
    </location>
</feature>
<dbReference type="EMBL" id="AVOT02031107">
    <property type="protein sequence ID" value="MBW0524526.1"/>
    <property type="molecule type" value="Genomic_DNA"/>
</dbReference>
<dbReference type="OrthoDB" id="2506196at2759"/>
<feature type="region of interest" description="Disordered" evidence="1">
    <location>
        <begin position="459"/>
        <end position="479"/>
    </location>
</feature>
<proteinExistence type="predicted"/>
<feature type="compositionally biased region" description="Basic residues" evidence="1">
    <location>
        <begin position="324"/>
        <end position="334"/>
    </location>
</feature>
<evidence type="ECO:0000313" key="3">
    <source>
        <dbReference type="Proteomes" id="UP000765509"/>
    </source>
</evidence>
<feature type="region of interest" description="Disordered" evidence="1">
    <location>
        <begin position="161"/>
        <end position="241"/>
    </location>
</feature>
<evidence type="ECO:0000313" key="2">
    <source>
        <dbReference type="EMBL" id="MBW0524526.1"/>
    </source>
</evidence>
<evidence type="ECO:0000256" key="1">
    <source>
        <dbReference type="SAM" id="MobiDB-lite"/>
    </source>
</evidence>
<organism evidence="2 3">
    <name type="scientific">Austropuccinia psidii MF-1</name>
    <dbReference type="NCBI Taxonomy" id="1389203"/>
    <lineage>
        <taxon>Eukaryota</taxon>
        <taxon>Fungi</taxon>
        <taxon>Dikarya</taxon>
        <taxon>Basidiomycota</taxon>
        <taxon>Pucciniomycotina</taxon>
        <taxon>Pucciniomycetes</taxon>
        <taxon>Pucciniales</taxon>
        <taxon>Sphaerophragmiaceae</taxon>
        <taxon>Austropuccinia</taxon>
    </lineage>
</organism>
<feature type="region of interest" description="Disordered" evidence="1">
    <location>
        <begin position="323"/>
        <end position="346"/>
    </location>
</feature>
<comment type="caution">
    <text evidence="2">The sequence shown here is derived from an EMBL/GenBank/DDBJ whole genome shotgun (WGS) entry which is preliminary data.</text>
</comment>
<accession>A0A9Q3ETA7</accession>
<gene>
    <name evidence="2" type="ORF">O181_064241</name>
</gene>
<feature type="compositionally biased region" description="Low complexity" evidence="1">
    <location>
        <begin position="197"/>
        <end position="220"/>
    </location>
</feature>
<dbReference type="Proteomes" id="UP000765509">
    <property type="component" value="Unassembled WGS sequence"/>
</dbReference>
<feature type="compositionally biased region" description="Low complexity" evidence="1">
    <location>
        <begin position="230"/>
        <end position="241"/>
    </location>
</feature>
<protein>
    <submittedName>
        <fullName evidence="2">Uncharacterized protein</fullName>
    </submittedName>
</protein>
<sequence>MSQIDSNEIHLNQNHQIDSSNLLISPSKSTHSINSSIEINHHPNPALIDHQPRPIFIESSIHPSQILNQFSSKSINSSKSHQSLIDHDSDSDSKTISSISSDSTSNSNSNSNSNSFKNLQNQKIQFHHTVRITGGIASKSNHNQQKLISINQNYLKISTNKLNSSHSNSNQFIPSTSSSRSFHPNLRSHSNHHKRSISSQSHHSSLINSSPTSTISNSNHLNSHQLQIPSSNRRSSFSDSFSSSVITSSHRSRSTSASSLYVPLRVPLVRAPAPFFGPTPQRVAKVRERIQVAQRDKERARGGWKAWWNNWFYYSDQKFNSNKGKAKQTCHQNHHQSNQDLNDLSDSDDGSCYHDVILEHERNKLKRKLKKIQRANLNTKSSRTKSLNQQNIKSFTQHTPQNSNHSQSWLSWIWPNSSTLPIYQSNRPSPTTSILRNKTLNNSQKNNALVSAHIQPNISIPNPTLENSDPSHSSNIRTPLISKSKTVPTYLNDDYSNQSDVLNKTSLDKAQNNNLTKNYQYSTNHQTESNFKNCFKLHLWISKFKLSCKKLYQKIKSKILNLFFIEWDQSEERYQGWENYA</sequence>
<name>A0A9Q3ETA7_9BASI</name>
<keyword evidence="3" id="KW-1185">Reference proteome</keyword>
<feature type="region of interest" description="Disordered" evidence="1">
    <location>
        <begin position="78"/>
        <end position="116"/>
    </location>
</feature>